<dbReference type="AlphaFoldDB" id="A0A2S9Y4M9"/>
<dbReference type="OrthoDB" id="338075at2"/>
<dbReference type="Proteomes" id="UP000238823">
    <property type="component" value="Unassembled WGS sequence"/>
</dbReference>
<sequence>MAPLRPLLPLGVVAMLTLACRTVPATLPEIEARTTTRSDPPVFVESQVGAAGRRVFEPLSEQAAQIYRCWFNDPYSYMFTYEGEPFAFNQRQFGVFMAGISGILYYGNLNNCVGDIVGQPPASYSDLRPIERFAGVSATLPGSSLPFDTVNPEIIFWARAKLLPAPNQYIDGVPVQLAYDRVFYRFFRMMAVSLFELHQQYSIATEAQSYLRDTSNGQHGIEWLERHYTKSMPEFDGNWDGTTLTTPMAAGFWLRRQLDGSIGPCWHGLRDVLERFDPQWLAEQLDNHPNAKDALAQLPDAIGAAAP</sequence>
<name>A0A2S9Y4M9_9BACT</name>
<evidence type="ECO:0000313" key="2">
    <source>
        <dbReference type="EMBL" id="PRP99960.1"/>
    </source>
</evidence>
<feature type="signal peptide" evidence="1">
    <location>
        <begin position="1"/>
        <end position="25"/>
    </location>
</feature>
<evidence type="ECO:0000256" key="1">
    <source>
        <dbReference type="SAM" id="SignalP"/>
    </source>
</evidence>
<evidence type="ECO:0000313" key="3">
    <source>
        <dbReference type="Proteomes" id="UP000238823"/>
    </source>
</evidence>
<dbReference type="PROSITE" id="PS51257">
    <property type="entry name" value="PROKAR_LIPOPROTEIN"/>
    <property type="match status" value="1"/>
</dbReference>
<dbReference type="EMBL" id="PVNL01000119">
    <property type="protein sequence ID" value="PRP99960.1"/>
    <property type="molecule type" value="Genomic_DNA"/>
</dbReference>
<protein>
    <submittedName>
        <fullName evidence="2">Uncharacterized protein</fullName>
    </submittedName>
</protein>
<proteinExistence type="predicted"/>
<organism evidence="2 3">
    <name type="scientific">Enhygromyxa salina</name>
    <dbReference type="NCBI Taxonomy" id="215803"/>
    <lineage>
        <taxon>Bacteria</taxon>
        <taxon>Pseudomonadati</taxon>
        <taxon>Myxococcota</taxon>
        <taxon>Polyangia</taxon>
        <taxon>Nannocystales</taxon>
        <taxon>Nannocystaceae</taxon>
        <taxon>Enhygromyxa</taxon>
    </lineage>
</organism>
<gene>
    <name evidence="2" type="ORF">ENSA7_61770</name>
</gene>
<feature type="chain" id="PRO_5015547714" evidence="1">
    <location>
        <begin position="26"/>
        <end position="307"/>
    </location>
</feature>
<dbReference type="RefSeq" id="WP_106093040.1">
    <property type="nucleotide sequence ID" value="NZ_PVNL01000119.1"/>
</dbReference>
<comment type="caution">
    <text evidence="2">The sequence shown here is derived from an EMBL/GenBank/DDBJ whole genome shotgun (WGS) entry which is preliminary data.</text>
</comment>
<reference evidence="2 3" key="1">
    <citation type="submission" date="2018-03" db="EMBL/GenBank/DDBJ databases">
        <title>Draft Genome Sequences of the Obligatory Marine Myxobacteria Enhygromyxa salina SWB007.</title>
        <authorList>
            <person name="Poehlein A."/>
            <person name="Moghaddam J.A."/>
            <person name="Harms H."/>
            <person name="Alanjari M."/>
            <person name="Koenig G.M."/>
            <person name="Daniel R."/>
            <person name="Schaeberle T.F."/>
        </authorList>
    </citation>
    <scope>NUCLEOTIDE SEQUENCE [LARGE SCALE GENOMIC DNA]</scope>
    <source>
        <strain evidence="2 3">SWB007</strain>
    </source>
</reference>
<accession>A0A2S9Y4M9</accession>
<keyword evidence="1" id="KW-0732">Signal</keyword>